<keyword evidence="3 8" id="KW-0813">Transport</keyword>
<dbReference type="AlphaFoldDB" id="A0A6J1FBZ5"/>
<dbReference type="GeneID" id="111444027"/>
<keyword evidence="4 8" id="KW-0812">Transmembrane</keyword>
<feature type="transmembrane region" description="Helical" evidence="8">
    <location>
        <begin position="132"/>
        <end position="152"/>
    </location>
</feature>
<evidence type="ECO:0000256" key="2">
    <source>
        <dbReference type="ARBA" id="ARBA00009177"/>
    </source>
</evidence>
<dbReference type="GO" id="GO:0010329">
    <property type="term" value="F:auxin efflux transmembrane transporter activity"/>
    <property type="evidence" value="ECO:0007669"/>
    <property type="project" value="TreeGrafter"/>
</dbReference>
<feature type="transmembrane region" description="Helical" evidence="8">
    <location>
        <begin position="278"/>
        <end position="308"/>
    </location>
</feature>
<keyword evidence="10" id="KW-1185">Reference proteome</keyword>
<dbReference type="Pfam" id="PF03547">
    <property type="entry name" value="Mem_trans"/>
    <property type="match status" value="1"/>
</dbReference>
<evidence type="ECO:0000256" key="5">
    <source>
        <dbReference type="ARBA" id="ARBA00022989"/>
    </source>
</evidence>
<dbReference type="Proteomes" id="UP000504609">
    <property type="component" value="Unplaced"/>
</dbReference>
<name>A0A6J1FBZ5_CUCMO</name>
<comment type="function">
    <text evidence="8">May act as a component of the auxin efflux carrier.</text>
</comment>
<dbReference type="NCBIfam" id="TIGR00946">
    <property type="entry name" value="2a69"/>
    <property type="match status" value="1"/>
</dbReference>
<evidence type="ECO:0000313" key="11">
    <source>
        <dbReference type="RefSeq" id="XP_022937707.1"/>
    </source>
</evidence>
<keyword evidence="7 8" id="KW-0927">Auxin signaling pathway</keyword>
<feature type="transmembrane region" description="Helical" evidence="8">
    <location>
        <begin position="97"/>
        <end position="120"/>
    </location>
</feature>
<evidence type="ECO:0000256" key="6">
    <source>
        <dbReference type="ARBA" id="ARBA00023136"/>
    </source>
</evidence>
<evidence type="ECO:0000256" key="9">
    <source>
        <dbReference type="SAM" id="MobiDB-lite"/>
    </source>
</evidence>
<dbReference type="RefSeq" id="XP_022937707.1">
    <property type="nucleotide sequence ID" value="XM_023081939.1"/>
</dbReference>
<dbReference type="GO" id="GO:0009926">
    <property type="term" value="P:auxin polar transport"/>
    <property type="evidence" value="ECO:0007669"/>
    <property type="project" value="TreeGrafter"/>
</dbReference>
<organism evidence="10 11">
    <name type="scientific">Cucurbita moschata</name>
    <name type="common">Winter crookneck squash</name>
    <name type="synonym">Cucurbita pepo var. moschata</name>
    <dbReference type="NCBI Taxonomy" id="3662"/>
    <lineage>
        <taxon>Eukaryota</taxon>
        <taxon>Viridiplantae</taxon>
        <taxon>Streptophyta</taxon>
        <taxon>Embryophyta</taxon>
        <taxon>Tracheophyta</taxon>
        <taxon>Spermatophyta</taxon>
        <taxon>Magnoliopsida</taxon>
        <taxon>eudicotyledons</taxon>
        <taxon>Gunneridae</taxon>
        <taxon>Pentapetalae</taxon>
        <taxon>rosids</taxon>
        <taxon>fabids</taxon>
        <taxon>Cucurbitales</taxon>
        <taxon>Cucurbitaceae</taxon>
        <taxon>Cucurbiteae</taxon>
        <taxon>Cucurbita</taxon>
    </lineage>
</organism>
<gene>
    <name evidence="11" type="primary">LOC111444027</name>
</gene>
<evidence type="ECO:0000256" key="1">
    <source>
        <dbReference type="ARBA" id="ARBA00004141"/>
    </source>
</evidence>
<protein>
    <recommendedName>
        <fullName evidence="8">Auxin efflux carrier component</fullName>
    </recommendedName>
</protein>
<evidence type="ECO:0000256" key="3">
    <source>
        <dbReference type="ARBA" id="ARBA00022448"/>
    </source>
</evidence>
<feature type="region of interest" description="Disordered" evidence="9">
    <location>
        <begin position="165"/>
        <end position="188"/>
    </location>
</feature>
<evidence type="ECO:0000256" key="7">
    <source>
        <dbReference type="ARBA" id="ARBA00023294"/>
    </source>
</evidence>
<dbReference type="GO" id="GO:0009734">
    <property type="term" value="P:auxin-activated signaling pathway"/>
    <property type="evidence" value="ECO:0007669"/>
    <property type="project" value="UniProtKB-UniRule"/>
</dbReference>
<dbReference type="GO" id="GO:0005886">
    <property type="term" value="C:plasma membrane"/>
    <property type="evidence" value="ECO:0007669"/>
    <property type="project" value="TreeGrafter"/>
</dbReference>
<keyword evidence="5 8" id="KW-1133">Transmembrane helix</keyword>
<dbReference type="InterPro" id="IPR051107">
    <property type="entry name" value="Auxin_Efflux_Carrier"/>
</dbReference>
<evidence type="ECO:0000256" key="4">
    <source>
        <dbReference type="ARBA" id="ARBA00022692"/>
    </source>
</evidence>
<feature type="transmembrane region" description="Helical" evidence="8">
    <location>
        <begin position="346"/>
        <end position="365"/>
    </location>
</feature>
<comment type="caution">
    <text evidence="8">Lacks conserved residue(s) required for the propagation of feature annotation.</text>
</comment>
<evidence type="ECO:0000313" key="10">
    <source>
        <dbReference type="Proteomes" id="UP000504609"/>
    </source>
</evidence>
<feature type="transmembrane region" description="Helical" evidence="8">
    <location>
        <begin position="7"/>
        <end position="28"/>
    </location>
</feature>
<evidence type="ECO:0000256" key="8">
    <source>
        <dbReference type="RuleBase" id="RU362108"/>
    </source>
</evidence>
<dbReference type="InterPro" id="IPR004776">
    <property type="entry name" value="Mem_transp_PIN-like"/>
</dbReference>
<dbReference type="InterPro" id="IPR014024">
    <property type="entry name" value="Auxin_eff_plant"/>
</dbReference>
<feature type="transmembrane region" description="Helical" evidence="8">
    <location>
        <begin position="215"/>
        <end position="236"/>
    </location>
</feature>
<dbReference type="GO" id="GO:0005783">
    <property type="term" value="C:endoplasmic reticulum"/>
    <property type="evidence" value="ECO:0007669"/>
    <property type="project" value="TreeGrafter"/>
</dbReference>
<comment type="similarity">
    <text evidence="2 8">Belongs to the auxin efflux carrier (TC 2.A.69.1) family.</text>
</comment>
<feature type="transmembrane region" description="Helical" evidence="8">
    <location>
        <begin position="69"/>
        <end position="90"/>
    </location>
</feature>
<dbReference type="PANTHER" id="PTHR31752:SF2">
    <property type="entry name" value="AUXIN EFFLUX CARRIER COMPONENT 5"/>
    <property type="match status" value="1"/>
</dbReference>
<reference evidence="11" key="1">
    <citation type="submission" date="2025-08" db="UniProtKB">
        <authorList>
            <consortium name="RefSeq"/>
        </authorList>
    </citation>
    <scope>IDENTIFICATION</scope>
    <source>
        <tissue evidence="11">Young leaves</tissue>
    </source>
</reference>
<feature type="transmembrane region" description="Helical" evidence="8">
    <location>
        <begin position="248"/>
        <end position="266"/>
    </location>
</feature>
<dbReference type="KEGG" id="cmos:111444027"/>
<accession>A0A6J1FBZ5</accession>
<keyword evidence="6 8" id="KW-0472">Membrane</keyword>
<comment type="subcellular location">
    <subcellularLocation>
        <location evidence="1 8">Membrane</location>
        <topology evidence="1 8">Multi-pass membrane protein</topology>
    </subcellularLocation>
</comment>
<sequence>MIGWEDVFKVLSAMAPLYFALVLGYGSVKWWKIFSTEQCDAINKLVCYFTLPLFTFEFTSHIDPFHLNFPFIAADAISKLVIVLVLAFWAKCSSKGSYCWSITSFSLSTLTNALVIGVPLAKVMYGQMAVDLVVQGSVIQAIIWLTMLLFVLELRRTGLNLVASRESSSSDDDGHGKATQMVGEGGKDVEGGAMEVEERRSNSHKPSFKLLMKKVWLKLVANPNSYACIIGLAWAFVAKRWHIEMPDIMEGSILIMSKAGIGTAMFNMGIFMALQEKLIACGATLTIIGMVLKFIAGPAAMAIGSIAMGLHGDVLRVAIIQAAVPQSITSFIYAKEYGLHPEVFSTAVIFGAIISLPILVAYYAALEFIVH</sequence>
<proteinExistence type="inferred from homology"/>
<dbReference type="PANTHER" id="PTHR31752">
    <property type="entry name" value="AUXIN EFFLUX CARRIER COMPONENT 1B-RELATED"/>
    <property type="match status" value="1"/>
</dbReference>